<dbReference type="InterPro" id="IPR031466">
    <property type="entry name" value="MIIP"/>
</dbReference>
<dbReference type="GO" id="GO:0030336">
    <property type="term" value="P:negative regulation of cell migration"/>
    <property type="evidence" value="ECO:0007669"/>
    <property type="project" value="InterPro"/>
</dbReference>
<dbReference type="OrthoDB" id="10002384at2759"/>
<reference evidence="2" key="1">
    <citation type="submission" date="2020-04" db="EMBL/GenBank/DDBJ databases">
        <authorList>
            <person name="Alioto T."/>
            <person name="Alioto T."/>
            <person name="Gomez Garrido J."/>
        </authorList>
    </citation>
    <scope>NUCLEOTIDE SEQUENCE</scope>
    <source>
        <strain evidence="2">A484AB</strain>
    </source>
</reference>
<evidence type="ECO:0000313" key="2">
    <source>
        <dbReference type="EMBL" id="CAB4006613.1"/>
    </source>
</evidence>
<feature type="compositionally biased region" description="Polar residues" evidence="1">
    <location>
        <begin position="113"/>
        <end position="123"/>
    </location>
</feature>
<comment type="caution">
    <text evidence="2">The sequence shown here is derived from an EMBL/GenBank/DDBJ whole genome shotgun (WGS) entry which is preliminary data.</text>
</comment>
<dbReference type="Pfam" id="PF15734">
    <property type="entry name" value="MIIP"/>
    <property type="match status" value="1"/>
</dbReference>
<keyword evidence="3" id="KW-1185">Reference proteome</keyword>
<dbReference type="AlphaFoldDB" id="A0A6S7HRU6"/>
<dbReference type="Proteomes" id="UP001152795">
    <property type="component" value="Unassembled WGS sequence"/>
</dbReference>
<dbReference type="PANTHER" id="PTHR34831:SF1">
    <property type="entry name" value="MIGRATION AND INVASION-INHIBITORY PROTEIN"/>
    <property type="match status" value="1"/>
</dbReference>
<dbReference type="PANTHER" id="PTHR34831">
    <property type="entry name" value="MIGRATION AND INVASION-INHIBITORY PROTEIN"/>
    <property type="match status" value="1"/>
</dbReference>
<dbReference type="GO" id="GO:0010972">
    <property type="term" value="P:negative regulation of G2/M transition of mitotic cell cycle"/>
    <property type="evidence" value="ECO:0007669"/>
    <property type="project" value="InterPro"/>
</dbReference>
<gene>
    <name evidence="2" type="ORF">PACLA_8A047695</name>
</gene>
<feature type="compositionally biased region" description="Basic and acidic residues" evidence="1">
    <location>
        <begin position="93"/>
        <end position="108"/>
    </location>
</feature>
<sequence>MAEERSLREANLILLSRLHVAQKTIWKDVNSIKTNSNHSDVDKQLENSVFEGFGPDRTPVTLRSRRKALSELSTKMTPRKRSEKGSVRFSTPRRSDQKENRTLADSKKGLNSILRTPQSQSKRQIQKAESQHHVTFQPSTPTASVKKSDQSLLGYDWIAGMLDNDSYIAQKDDSFFNEMKEFRKVNRSECTGSSILQNPTKSPLQGINTPQRFEDEKYHKCSDTYVLDDRLFAVPIHGSDSYCSLCKTRKPNEYENQDSYVRISVPRSTLQSPHRVKPHRRKSFDPTDSVSLSKHCLLGWQSSKPAIIPSQSAMDLRAHTGISKLVCKKYFSLKSVLLIKGSSGLVSRILSDYFDAFAEFNDVCVKNIPHKYRKEMSENQIRLVQNNDTNWHIGISYPFSVVTGRCPVVE</sequence>
<feature type="region of interest" description="Disordered" evidence="1">
    <location>
        <begin position="73"/>
        <end position="147"/>
    </location>
</feature>
<organism evidence="2 3">
    <name type="scientific">Paramuricea clavata</name>
    <name type="common">Red gorgonian</name>
    <name type="synonym">Violescent sea-whip</name>
    <dbReference type="NCBI Taxonomy" id="317549"/>
    <lineage>
        <taxon>Eukaryota</taxon>
        <taxon>Metazoa</taxon>
        <taxon>Cnidaria</taxon>
        <taxon>Anthozoa</taxon>
        <taxon>Octocorallia</taxon>
        <taxon>Malacalcyonacea</taxon>
        <taxon>Plexauridae</taxon>
        <taxon>Paramuricea</taxon>
    </lineage>
</organism>
<name>A0A6S7HRU6_PARCT</name>
<proteinExistence type="predicted"/>
<evidence type="ECO:0000313" key="3">
    <source>
        <dbReference type="Proteomes" id="UP001152795"/>
    </source>
</evidence>
<evidence type="ECO:0000256" key="1">
    <source>
        <dbReference type="SAM" id="MobiDB-lite"/>
    </source>
</evidence>
<protein>
    <submittedName>
        <fullName evidence="2">Migration and invasion-inhibitory</fullName>
    </submittedName>
</protein>
<accession>A0A6S7HRU6</accession>
<dbReference type="EMBL" id="CACRXK020005555">
    <property type="protein sequence ID" value="CAB4006613.1"/>
    <property type="molecule type" value="Genomic_DNA"/>
</dbReference>
<feature type="compositionally biased region" description="Polar residues" evidence="1">
    <location>
        <begin position="133"/>
        <end position="145"/>
    </location>
</feature>